<name>A0A146JW05_9EUKA</name>
<keyword evidence="1" id="KW-0175">Coiled coil</keyword>
<feature type="coiled-coil region" evidence="1">
    <location>
        <begin position="132"/>
        <end position="159"/>
    </location>
</feature>
<dbReference type="AlphaFoldDB" id="A0A146JW05"/>
<reference evidence="2" key="1">
    <citation type="submission" date="2015-07" db="EMBL/GenBank/DDBJ databases">
        <title>Adaptation to a free-living lifestyle via gene acquisitions in the diplomonad Trepomonas sp. PC1.</title>
        <authorList>
            <person name="Xu F."/>
            <person name="Jerlstrom-Hultqvist J."/>
            <person name="Kolisko M."/>
            <person name="Simpson A.G.B."/>
            <person name="Roger A.J."/>
            <person name="Svard S.G."/>
            <person name="Andersson J.O."/>
        </authorList>
    </citation>
    <scope>NUCLEOTIDE SEQUENCE</scope>
    <source>
        <strain evidence="2">PC1</strain>
    </source>
</reference>
<gene>
    <name evidence="2" type="ORF">TPC1_31762</name>
</gene>
<feature type="coiled-coil region" evidence="1">
    <location>
        <begin position="249"/>
        <end position="276"/>
    </location>
</feature>
<protein>
    <submittedName>
        <fullName evidence="2">Uncharacterized protein</fullName>
    </submittedName>
</protein>
<organism evidence="2">
    <name type="scientific">Trepomonas sp. PC1</name>
    <dbReference type="NCBI Taxonomy" id="1076344"/>
    <lineage>
        <taxon>Eukaryota</taxon>
        <taxon>Metamonada</taxon>
        <taxon>Diplomonadida</taxon>
        <taxon>Hexamitidae</taxon>
        <taxon>Hexamitinae</taxon>
        <taxon>Trepomonas</taxon>
    </lineage>
</organism>
<sequence length="313" mass="36260">QTHFKKMSQIEQLVDASISHTQIKENSEMYGELLIIAKNYCSVSKNQLKPKDSIFSGIVLLANSAQQLLTEKHSQFVDLQLQHDDTISKMLQFQKESIQLRSVIEDVLLKNNVQPLEKTKDLEEQLLELVQNSRLQKMNEVLIAKVKTLNQKLKQAELSSTFSLNTSSKAQNHFGEENCTLVKNLQSEIQEKDWQIGLFKRQIRQFQTQIQAQNEQNSQSSKSIEVKTQDDETYKMKNTEKLEMTLKMLTDSRMEVQQLMNENQSLKSKLTENEMLLSTRIESKFENFHEIQNLDLENSLLKSKIAKYLSGSK</sequence>
<dbReference type="EMBL" id="GDID01007863">
    <property type="protein sequence ID" value="JAP88743.1"/>
    <property type="molecule type" value="Transcribed_RNA"/>
</dbReference>
<proteinExistence type="predicted"/>
<evidence type="ECO:0000256" key="1">
    <source>
        <dbReference type="SAM" id="Coils"/>
    </source>
</evidence>
<evidence type="ECO:0000313" key="2">
    <source>
        <dbReference type="EMBL" id="JAP88743.1"/>
    </source>
</evidence>
<accession>A0A146JW05</accession>
<feature type="non-terminal residue" evidence="2">
    <location>
        <position position="1"/>
    </location>
</feature>